<feature type="domain" description="DUF2383" evidence="1">
    <location>
        <begin position="74"/>
        <end position="173"/>
    </location>
</feature>
<dbReference type="InterPro" id="IPR019052">
    <property type="entry name" value="DUF2383"/>
</dbReference>
<dbReference type="Proteomes" id="UP000260649">
    <property type="component" value="Unassembled WGS sequence"/>
</dbReference>
<gene>
    <name evidence="2" type="ORF">DV520_03395</name>
</gene>
<comment type="caution">
    <text evidence="2">The sequence shown here is derived from an EMBL/GenBank/DDBJ whole genome shotgun (WGS) entry which is preliminary data.</text>
</comment>
<dbReference type="Pfam" id="PF09537">
    <property type="entry name" value="DUF2383"/>
    <property type="match status" value="1"/>
</dbReference>
<protein>
    <submittedName>
        <fullName evidence="2">DUF2383 domain-containing protein</fullName>
    </submittedName>
</protein>
<dbReference type="EMBL" id="QQRQ01000004">
    <property type="protein sequence ID" value="RFT07052.1"/>
    <property type="molecule type" value="Genomic_DNA"/>
</dbReference>
<accession>A0A3E2B4U8</accession>
<name>A0A3E2B4U8_9FIRM</name>
<keyword evidence="3" id="KW-1185">Reference proteome</keyword>
<evidence type="ECO:0000259" key="1">
    <source>
        <dbReference type="Pfam" id="PF09537"/>
    </source>
</evidence>
<dbReference type="AlphaFoldDB" id="A0A3E2B4U8"/>
<sequence length="211" mass="23087">MPADSTAPAVMSICPVVPIRSLLSFALTLWGNTPARGTFVYTLPKNFFFFPGSLSHSPCFLGHTIDEVIQMKDIELLQYVHETAEMGILGLQDIVGQVQTAKLKKSLQGQIAEYQTIASEAAKLLQAKGTAPKDPSLMARLSSEVMSTMQTLADSSDSKIAEMTIKGNNMGITKGLKHLHDYEGNDRQVRSLAEKLLSTEQANVEQMKPFL</sequence>
<dbReference type="Gene3D" id="1.20.1260.10">
    <property type="match status" value="1"/>
</dbReference>
<dbReference type="InterPro" id="IPR012347">
    <property type="entry name" value="Ferritin-like"/>
</dbReference>
<evidence type="ECO:0000313" key="3">
    <source>
        <dbReference type="Proteomes" id="UP000260649"/>
    </source>
</evidence>
<proteinExistence type="predicted"/>
<reference evidence="2 3" key="1">
    <citation type="submission" date="2018-07" db="EMBL/GenBank/DDBJ databases">
        <title>GABA Modulating Bacteria of the Human Gut Microbiota.</title>
        <authorList>
            <person name="Strandwitz P."/>
            <person name="Kim K.H."/>
            <person name="Terekhova D."/>
            <person name="Liu J.K."/>
            <person name="Sharma A."/>
            <person name="Levering J."/>
            <person name="Mcdonald D."/>
            <person name="Dietrich D."/>
            <person name="Ramadhar T.R."/>
            <person name="Lekbua A."/>
            <person name="Mroue N."/>
            <person name="Liston C."/>
            <person name="Stewart E.J."/>
            <person name="Dubin M.J."/>
            <person name="Zengler K."/>
            <person name="Knight R."/>
            <person name="Gilbert J.A."/>
            <person name="Clardy J."/>
            <person name="Lewis K."/>
        </authorList>
    </citation>
    <scope>NUCLEOTIDE SEQUENCE [LARGE SCALE GENOMIC DNA]</scope>
    <source>
        <strain evidence="2 3">KLE1738</strain>
    </source>
</reference>
<evidence type="ECO:0000313" key="2">
    <source>
        <dbReference type="EMBL" id="RFT07052.1"/>
    </source>
</evidence>
<dbReference type="OrthoDB" id="9792639at2"/>
<organism evidence="2 3">
    <name type="scientific">Evtepia gabavorous</name>
    <dbReference type="NCBI Taxonomy" id="2211183"/>
    <lineage>
        <taxon>Bacteria</taxon>
        <taxon>Bacillati</taxon>
        <taxon>Bacillota</taxon>
        <taxon>Clostridia</taxon>
        <taxon>Eubacteriales</taxon>
        <taxon>Evtepia</taxon>
    </lineage>
</organism>